<keyword evidence="2" id="KW-1185">Reference proteome</keyword>
<evidence type="ECO:0000313" key="2">
    <source>
        <dbReference type="Proteomes" id="UP000284842"/>
    </source>
</evidence>
<gene>
    <name evidence="1" type="ORF">CVT24_001977</name>
</gene>
<dbReference type="EMBL" id="NHTK01001168">
    <property type="protein sequence ID" value="PPR02427.1"/>
    <property type="molecule type" value="Genomic_DNA"/>
</dbReference>
<dbReference type="OrthoDB" id="3352776at2759"/>
<sequence length="148" mass="16599">MSSASRDRLLASAQAFCEAFRQKKDIDTILGLFSSIHEISAIEYGKPILAPFLGQTFAGRSGVRRYFEIIGSCLSYDDVDFSEYVIDTHVKKVSVKGTGNFTWLETGQSWHEVFTYSLDFDEDDKVVRYQVWADSGAAYLARIGALDT</sequence>
<dbReference type="SUPFAM" id="SSF54427">
    <property type="entry name" value="NTF2-like"/>
    <property type="match status" value="1"/>
</dbReference>
<dbReference type="InterPro" id="IPR032710">
    <property type="entry name" value="NTF2-like_dom_sf"/>
</dbReference>
<protein>
    <recommendedName>
        <fullName evidence="3">SnoaL-like domain-containing protein</fullName>
    </recommendedName>
</protein>
<name>A0A409YHC7_9AGAR</name>
<proteinExistence type="predicted"/>
<evidence type="ECO:0008006" key="3">
    <source>
        <dbReference type="Google" id="ProtNLM"/>
    </source>
</evidence>
<dbReference type="Proteomes" id="UP000284842">
    <property type="component" value="Unassembled WGS sequence"/>
</dbReference>
<comment type="caution">
    <text evidence="1">The sequence shown here is derived from an EMBL/GenBank/DDBJ whole genome shotgun (WGS) entry which is preliminary data.</text>
</comment>
<dbReference type="InParanoid" id="A0A409YHC7"/>
<dbReference type="Gene3D" id="3.10.450.50">
    <property type="match status" value="1"/>
</dbReference>
<accession>A0A409YHC7</accession>
<reference evidence="1 2" key="1">
    <citation type="journal article" date="2018" name="Evol. Lett.">
        <title>Horizontal gene cluster transfer increased hallucinogenic mushroom diversity.</title>
        <authorList>
            <person name="Reynolds H.T."/>
            <person name="Vijayakumar V."/>
            <person name="Gluck-Thaler E."/>
            <person name="Korotkin H.B."/>
            <person name="Matheny P.B."/>
            <person name="Slot J.C."/>
        </authorList>
    </citation>
    <scope>NUCLEOTIDE SEQUENCE [LARGE SCALE GENOMIC DNA]</scope>
    <source>
        <strain evidence="1 2">2629</strain>
    </source>
</reference>
<dbReference type="AlphaFoldDB" id="A0A409YHC7"/>
<evidence type="ECO:0000313" key="1">
    <source>
        <dbReference type="EMBL" id="PPR02427.1"/>
    </source>
</evidence>
<organism evidence="1 2">
    <name type="scientific">Panaeolus cyanescens</name>
    <dbReference type="NCBI Taxonomy" id="181874"/>
    <lineage>
        <taxon>Eukaryota</taxon>
        <taxon>Fungi</taxon>
        <taxon>Dikarya</taxon>
        <taxon>Basidiomycota</taxon>
        <taxon>Agaricomycotina</taxon>
        <taxon>Agaricomycetes</taxon>
        <taxon>Agaricomycetidae</taxon>
        <taxon>Agaricales</taxon>
        <taxon>Agaricineae</taxon>
        <taxon>Galeropsidaceae</taxon>
        <taxon>Panaeolus</taxon>
    </lineage>
</organism>
<dbReference type="STRING" id="181874.A0A409YHC7"/>